<feature type="domain" description="ABC transmembrane type-1" evidence="8">
    <location>
        <begin position="75"/>
        <end position="280"/>
    </location>
</feature>
<protein>
    <submittedName>
        <fullName evidence="9">Carbohydrate ABC transporter permease</fullName>
    </submittedName>
</protein>
<dbReference type="Gene3D" id="1.10.3720.10">
    <property type="entry name" value="MetI-like"/>
    <property type="match status" value="1"/>
</dbReference>
<keyword evidence="2 7" id="KW-0813">Transport</keyword>
<dbReference type="InterPro" id="IPR000515">
    <property type="entry name" value="MetI-like"/>
</dbReference>
<evidence type="ECO:0000259" key="8">
    <source>
        <dbReference type="PROSITE" id="PS50928"/>
    </source>
</evidence>
<comment type="caution">
    <text evidence="9">The sequence shown here is derived from an EMBL/GenBank/DDBJ whole genome shotgun (WGS) entry which is preliminary data.</text>
</comment>
<evidence type="ECO:0000256" key="4">
    <source>
        <dbReference type="ARBA" id="ARBA00022692"/>
    </source>
</evidence>
<dbReference type="PROSITE" id="PS50928">
    <property type="entry name" value="ABC_TM1"/>
    <property type="match status" value="1"/>
</dbReference>
<organism evidence="9 10">
    <name type="scientific">Cohnella hashimotonis</name>
    <dbReference type="NCBI Taxonomy" id="2826895"/>
    <lineage>
        <taxon>Bacteria</taxon>
        <taxon>Bacillati</taxon>
        <taxon>Bacillota</taxon>
        <taxon>Bacilli</taxon>
        <taxon>Bacillales</taxon>
        <taxon>Paenibacillaceae</taxon>
        <taxon>Cohnella</taxon>
    </lineage>
</organism>
<keyword evidence="10" id="KW-1185">Reference proteome</keyword>
<accession>A0ABT6TA37</accession>
<keyword evidence="4 7" id="KW-0812">Transmembrane</keyword>
<comment type="subcellular location">
    <subcellularLocation>
        <location evidence="1 7">Cell membrane</location>
        <topology evidence="1 7">Multi-pass membrane protein</topology>
    </subcellularLocation>
</comment>
<dbReference type="RefSeq" id="WP_282906749.1">
    <property type="nucleotide sequence ID" value="NZ_JAGRPV010000001.1"/>
</dbReference>
<feature type="transmembrane region" description="Helical" evidence="7">
    <location>
        <begin position="70"/>
        <end position="100"/>
    </location>
</feature>
<reference evidence="9" key="1">
    <citation type="submission" date="2023-04" db="EMBL/GenBank/DDBJ databases">
        <title>Comparative genomic analysis of Cohnella hashimotonis sp. nov., isolated from the International Space Station.</title>
        <authorList>
            <person name="Venkateswaran K."/>
            <person name="Simpson A."/>
        </authorList>
    </citation>
    <scope>NUCLEOTIDE SEQUENCE</scope>
    <source>
        <strain evidence="9">F6_2S_P_1</strain>
    </source>
</reference>
<dbReference type="EMBL" id="JAGRPV010000001">
    <property type="protein sequence ID" value="MDI4643698.1"/>
    <property type="molecule type" value="Genomic_DNA"/>
</dbReference>
<gene>
    <name evidence="9" type="ORF">KB449_01950</name>
</gene>
<dbReference type="PANTHER" id="PTHR43744">
    <property type="entry name" value="ABC TRANSPORTER PERMEASE PROTEIN MG189-RELATED-RELATED"/>
    <property type="match status" value="1"/>
</dbReference>
<dbReference type="Proteomes" id="UP001161691">
    <property type="component" value="Unassembled WGS sequence"/>
</dbReference>
<feature type="transmembrane region" description="Helical" evidence="7">
    <location>
        <begin position="112"/>
        <end position="131"/>
    </location>
</feature>
<name>A0ABT6TA37_9BACL</name>
<feature type="transmembrane region" description="Helical" evidence="7">
    <location>
        <begin position="185"/>
        <end position="210"/>
    </location>
</feature>
<dbReference type="InterPro" id="IPR035906">
    <property type="entry name" value="MetI-like_sf"/>
</dbReference>
<evidence type="ECO:0000256" key="7">
    <source>
        <dbReference type="RuleBase" id="RU363032"/>
    </source>
</evidence>
<evidence type="ECO:0000313" key="10">
    <source>
        <dbReference type="Proteomes" id="UP001161691"/>
    </source>
</evidence>
<evidence type="ECO:0000256" key="1">
    <source>
        <dbReference type="ARBA" id="ARBA00004651"/>
    </source>
</evidence>
<dbReference type="SUPFAM" id="SSF161098">
    <property type="entry name" value="MetI-like"/>
    <property type="match status" value="1"/>
</dbReference>
<keyword evidence="6 7" id="KW-0472">Membrane</keyword>
<feature type="transmembrane region" description="Helical" evidence="7">
    <location>
        <begin position="143"/>
        <end position="164"/>
    </location>
</feature>
<sequence>MVLSSRFGDRLGQWIIDGLLILIALLCLAPLLHVVALSFSDKAAAAAGNVTFLPVDFTTSSYRLLLKDRLFFASFVTSVERVILGGGLNFMLTLLMAYPLSRDVKQFKLRHLYTWSILFTMLFSGGLIPWYMTVKTVGILDTIWALVLPGAVPVFSVVLLMNFFRSIPRDLDEAGTVDGAGPWYMLFFVYLPISLPAIATVTLFSIVGHWNSFFDGLMLMNKPEHYPLQTYIQQLVVQKMNDAMSDADSRQLLSQISDRTLNAAKIFVSMVPILFVYPFLQRFFVHGIILGSVKE</sequence>
<evidence type="ECO:0000256" key="5">
    <source>
        <dbReference type="ARBA" id="ARBA00022989"/>
    </source>
</evidence>
<evidence type="ECO:0000256" key="6">
    <source>
        <dbReference type="ARBA" id="ARBA00023136"/>
    </source>
</evidence>
<evidence type="ECO:0000313" key="9">
    <source>
        <dbReference type="EMBL" id="MDI4643698.1"/>
    </source>
</evidence>
<dbReference type="CDD" id="cd06261">
    <property type="entry name" value="TM_PBP2"/>
    <property type="match status" value="1"/>
</dbReference>
<feature type="transmembrane region" description="Helical" evidence="7">
    <location>
        <begin position="263"/>
        <end position="280"/>
    </location>
</feature>
<dbReference type="PANTHER" id="PTHR43744:SF9">
    <property type="entry name" value="POLYGALACTURONAN_RHAMNOGALACTURONAN TRANSPORT SYSTEM PERMEASE PROTEIN YTCP"/>
    <property type="match status" value="1"/>
</dbReference>
<comment type="similarity">
    <text evidence="7">Belongs to the binding-protein-dependent transport system permease family.</text>
</comment>
<evidence type="ECO:0000256" key="3">
    <source>
        <dbReference type="ARBA" id="ARBA00022475"/>
    </source>
</evidence>
<keyword evidence="3" id="KW-1003">Cell membrane</keyword>
<keyword evidence="5 7" id="KW-1133">Transmembrane helix</keyword>
<dbReference type="Pfam" id="PF00528">
    <property type="entry name" value="BPD_transp_1"/>
    <property type="match status" value="1"/>
</dbReference>
<evidence type="ECO:0000256" key="2">
    <source>
        <dbReference type="ARBA" id="ARBA00022448"/>
    </source>
</evidence>
<proteinExistence type="inferred from homology"/>